<evidence type="ECO:0000313" key="1">
    <source>
        <dbReference type="EMBL" id="RMZ95224.1"/>
    </source>
</evidence>
<dbReference type="EMBL" id="REGN01012499">
    <property type="protein sequence ID" value="RMZ95224.1"/>
    <property type="molecule type" value="Genomic_DNA"/>
</dbReference>
<accession>A0A3M7P945</accession>
<evidence type="ECO:0000313" key="2">
    <source>
        <dbReference type="Proteomes" id="UP000276133"/>
    </source>
</evidence>
<dbReference type="AlphaFoldDB" id="A0A3M7P945"/>
<sequence length="76" mass="9071">MKPPQLISYCKRFSEGPFTCDEKWISFLNYDKWNQWIVSFSLTQPIALEDYSRPEEDSPLDNVLNRHNVYIIAKED</sequence>
<comment type="caution">
    <text evidence="1">The sequence shown here is derived from an EMBL/GenBank/DDBJ whole genome shotgun (WGS) entry which is preliminary data.</text>
</comment>
<name>A0A3M7P945_BRAPC</name>
<gene>
    <name evidence="1" type="ORF">BpHYR1_043656</name>
</gene>
<proteinExistence type="predicted"/>
<protein>
    <submittedName>
        <fullName evidence="1">Uncharacterized protein</fullName>
    </submittedName>
</protein>
<organism evidence="1 2">
    <name type="scientific">Brachionus plicatilis</name>
    <name type="common">Marine rotifer</name>
    <name type="synonym">Brachionus muelleri</name>
    <dbReference type="NCBI Taxonomy" id="10195"/>
    <lineage>
        <taxon>Eukaryota</taxon>
        <taxon>Metazoa</taxon>
        <taxon>Spiralia</taxon>
        <taxon>Gnathifera</taxon>
        <taxon>Rotifera</taxon>
        <taxon>Eurotatoria</taxon>
        <taxon>Monogononta</taxon>
        <taxon>Pseudotrocha</taxon>
        <taxon>Ploima</taxon>
        <taxon>Brachionidae</taxon>
        <taxon>Brachionus</taxon>
    </lineage>
</organism>
<dbReference type="Proteomes" id="UP000276133">
    <property type="component" value="Unassembled WGS sequence"/>
</dbReference>
<keyword evidence="2" id="KW-1185">Reference proteome</keyword>
<reference evidence="1 2" key="1">
    <citation type="journal article" date="2018" name="Sci. Rep.">
        <title>Genomic signatures of local adaptation to the degree of environmental predictability in rotifers.</title>
        <authorList>
            <person name="Franch-Gras L."/>
            <person name="Hahn C."/>
            <person name="Garcia-Roger E.M."/>
            <person name="Carmona M.J."/>
            <person name="Serra M."/>
            <person name="Gomez A."/>
        </authorList>
    </citation>
    <scope>NUCLEOTIDE SEQUENCE [LARGE SCALE GENOMIC DNA]</scope>
    <source>
        <strain evidence="1">HYR1</strain>
    </source>
</reference>